<gene>
    <name evidence="2" type="ORF">ILEXP_LOCUS56880</name>
</gene>
<evidence type="ECO:0000256" key="1">
    <source>
        <dbReference type="SAM" id="MobiDB-lite"/>
    </source>
</evidence>
<evidence type="ECO:0000313" key="3">
    <source>
        <dbReference type="Proteomes" id="UP001642360"/>
    </source>
</evidence>
<evidence type="ECO:0000313" key="2">
    <source>
        <dbReference type="EMBL" id="CAK9186393.1"/>
    </source>
</evidence>
<keyword evidence="3" id="KW-1185">Reference proteome</keyword>
<comment type="caution">
    <text evidence="2">The sequence shown here is derived from an EMBL/GenBank/DDBJ whole genome shotgun (WGS) entry which is preliminary data.</text>
</comment>
<name>A0ABC8UZA6_9AQUA</name>
<sequence>MVTRYSLLGESARLVDKESARQFDGLITVRPICYHTKRAQTTTRQASNARIGIKDRDHVQHTPSVTPHYPIVRSSRPLGHHLTPLEKKSRGTDNE</sequence>
<feature type="region of interest" description="Disordered" evidence="1">
    <location>
        <begin position="60"/>
        <end position="95"/>
    </location>
</feature>
<feature type="compositionally biased region" description="Basic and acidic residues" evidence="1">
    <location>
        <begin position="83"/>
        <end position="95"/>
    </location>
</feature>
<dbReference type="AlphaFoldDB" id="A0ABC8UZA6"/>
<organism evidence="2 3">
    <name type="scientific">Ilex paraguariensis</name>
    <name type="common">yerba mate</name>
    <dbReference type="NCBI Taxonomy" id="185542"/>
    <lineage>
        <taxon>Eukaryota</taxon>
        <taxon>Viridiplantae</taxon>
        <taxon>Streptophyta</taxon>
        <taxon>Embryophyta</taxon>
        <taxon>Tracheophyta</taxon>
        <taxon>Spermatophyta</taxon>
        <taxon>Magnoliopsida</taxon>
        <taxon>eudicotyledons</taxon>
        <taxon>Gunneridae</taxon>
        <taxon>Pentapetalae</taxon>
        <taxon>asterids</taxon>
        <taxon>campanulids</taxon>
        <taxon>Aquifoliales</taxon>
        <taxon>Aquifoliaceae</taxon>
        <taxon>Ilex</taxon>
    </lineage>
</organism>
<dbReference type="EMBL" id="CAUOFW020009562">
    <property type="protein sequence ID" value="CAK9186393.1"/>
    <property type="molecule type" value="Genomic_DNA"/>
</dbReference>
<reference evidence="2 3" key="1">
    <citation type="submission" date="2024-02" db="EMBL/GenBank/DDBJ databases">
        <authorList>
            <person name="Vignale AGUSTIN F."/>
            <person name="Sosa J E."/>
            <person name="Modenutti C."/>
        </authorList>
    </citation>
    <scope>NUCLEOTIDE SEQUENCE [LARGE SCALE GENOMIC DNA]</scope>
</reference>
<dbReference type="Proteomes" id="UP001642360">
    <property type="component" value="Unassembled WGS sequence"/>
</dbReference>
<accession>A0ABC8UZA6</accession>
<proteinExistence type="predicted"/>
<protein>
    <submittedName>
        <fullName evidence="2">Uncharacterized protein</fullName>
    </submittedName>
</protein>